<keyword evidence="3" id="KW-0677">Repeat</keyword>
<reference evidence="11" key="1">
    <citation type="submission" date="2016-11" db="EMBL/GenBank/DDBJ databases">
        <authorList>
            <person name="Varghese N."/>
            <person name="Submissions S."/>
        </authorList>
    </citation>
    <scope>NUCLEOTIDE SEQUENCE [LARGE SCALE GENOMIC DNA]</scope>
    <source>
        <strain evidence="11">DSM 22638</strain>
    </source>
</reference>
<dbReference type="InterPro" id="IPR051476">
    <property type="entry name" value="Bac_ResReg_Asp_Phosphatase"/>
</dbReference>
<comment type="similarity">
    <text evidence="5">Belongs to the Rap family.</text>
</comment>
<dbReference type="SUPFAM" id="SSF48452">
    <property type="entry name" value="TPR-like"/>
    <property type="match status" value="3"/>
</dbReference>
<name>A0A1M5P0X3_9FLAO</name>
<dbReference type="GO" id="GO:0005737">
    <property type="term" value="C:cytoplasm"/>
    <property type="evidence" value="ECO:0007669"/>
    <property type="project" value="UniProtKB-SubCell"/>
</dbReference>
<dbReference type="GO" id="GO:0003677">
    <property type="term" value="F:DNA binding"/>
    <property type="evidence" value="ECO:0007669"/>
    <property type="project" value="InterPro"/>
</dbReference>
<gene>
    <name evidence="10" type="ORF">SAMN04488116_3009</name>
</gene>
<dbReference type="PANTHER" id="PTHR46630:SF1">
    <property type="entry name" value="TETRATRICOPEPTIDE REPEAT PROTEIN 29"/>
    <property type="match status" value="1"/>
</dbReference>
<dbReference type="Proteomes" id="UP000184532">
    <property type="component" value="Unassembled WGS sequence"/>
</dbReference>
<dbReference type="PANTHER" id="PTHR46630">
    <property type="entry name" value="TETRATRICOPEPTIDE REPEAT PROTEIN 29"/>
    <property type="match status" value="1"/>
</dbReference>
<evidence type="ECO:0000256" key="2">
    <source>
        <dbReference type="ARBA" id="ARBA00022490"/>
    </source>
</evidence>
<keyword evidence="11" id="KW-1185">Reference proteome</keyword>
<feature type="domain" description="HTH luxR-type" evidence="9">
    <location>
        <begin position="565"/>
        <end position="622"/>
    </location>
</feature>
<organism evidence="10 11">
    <name type="scientific">Flagellimonas flava</name>
    <dbReference type="NCBI Taxonomy" id="570519"/>
    <lineage>
        <taxon>Bacteria</taxon>
        <taxon>Pseudomonadati</taxon>
        <taxon>Bacteroidota</taxon>
        <taxon>Flavobacteriia</taxon>
        <taxon>Flavobacteriales</taxon>
        <taxon>Flavobacteriaceae</taxon>
        <taxon>Flagellimonas</taxon>
    </lineage>
</organism>
<dbReference type="InterPro" id="IPR000792">
    <property type="entry name" value="Tscrpt_reg_LuxR_C"/>
</dbReference>
<dbReference type="STRING" id="570519.SAMN04488116_3009"/>
<evidence type="ECO:0000259" key="9">
    <source>
        <dbReference type="SMART" id="SM00421"/>
    </source>
</evidence>
<dbReference type="Gene3D" id="1.25.40.10">
    <property type="entry name" value="Tetratricopeptide repeat domain"/>
    <property type="match status" value="3"/>
</dbReference>
<dbReference type="InterPro" id="IPR016032">
    <property type="entry name" value="Sig_transdc_resp-reg_C-effctor"/>
</dbReference>
<dbReference type="GO" id="GO:0006355">
    <property type="term" value="P:regulation of DNA-templated transcription"/>
    <property type="evidence" value="ECO:0007669"/>
    <property type="project" value="InterPro"/>
</dbReference>
<dbReference type="EMBL" id="FQWL01000006">
    <property type="protein sequence ID" value="SHG95422.1"/>
    <property type="molecule type" value="Genomic_DNA"/>
</dbReference>
<dbReference type="InterPro" id="IPR019734">
    <property type="entry name" value="TPR_rpt"/>
</dbReference>
<dbReference type="OrthoDB" id="1090267at2"/>
<accession>A0A1M5P0X3</accession>
<sequence length="625" mass="72071">MKTFKYCCCFSFLLLATSIVAQRPKNIDSIIEVTKTMPDDTLKVAYYGIIYENLMFKDPKKSFEFAKKEFALSKKIGYQTGLGSGQLHLADSYKNSGQIDSAKYYYDQSYQTFKKQDHTLGLLFINHSQASFEKSRGNYEKALEYANRNIELYRNRDSIKTTYNADFNLIGAEYELIGSIHIELGNYNIALKETHKALKFYEQTKDTIRAGDALMALGNIETLLENHEKATTYYEKSYSIYDHFNDQQYKAYSANNIGDNYMALGQFSNAQKYFKESLEIATEIGNEEIKGNALIALAGVYRESEELHKAKDFAERALEIHSKLEYKKRIATDLMELAKISIANNSSMEALDHLNRAVQISSEIGAKDILSESLQLRYGIHKRQSDFKLALSDHEMFKTVNDSIFDKTRSQQIEELRTIYDTEKKEQQIALQDKEITVLEQQAEISTLQKILLGGLLVLSLIGFYGIRQKLKRNKLEKEKVDAELAYKKKELTTHALHLAKKNEVLESLKQKAQELKENETSKKGYQQLIRTIDFDLQDDNNWENFSRYFEEVHKDFNSNVKSKYPQVTSNELRLLALLKMNLSSKEIANILNISPEGIKKARYRLRKKLDITTEDSLQDLVLSL</sequence>
<keyword evidence="8" id="KW-0732">Signal</keyword>
<keyword evidence="7" id="KW-0175">Coiled coil</keyword>
<dbReference type="SUPFAM" id="SSF46894">
    <property type="entry name" value="C-terminal effector domain of the bipartite response regulators"/>
    <property type="match status" value="1"/>
</dbReference>
<feature type="coiled-coil region" evidence="7">
    <location>
        <begin position="473"/>
        <end position="523"/>
    </location>
</feature>
<evidence type="ECO:0000256" key="8">
    <source>
        <dbReference type="SAM" id="SignalP"/>
    </source>
</evidence>
<keyword evidence="4 6" id="KW-0802">TPR repeat</keyword>
<evidence type="ECO:0000256" key="5">
    <source>
        <dbReference type="ARBA" id="ARBA00038253"/>
    </source>
</evidence>
<dbReference type="Pfam" id="PF17874">
    <property type="entry name" value="TPR_MalT"/>
    <property type="match status" value="1"/>
</dbReference>
<keyword evidence="2" id="KW-0963">Cytoplasm</keyword>
<feature type="repeat" description="TPR" evidence="6">
    <location>
        <begin position="251"/>
        <end position="284"/>
    </location>
</feature>
<dbReference type="RefSeq" id="WP_084732675.1">
    <property type="nucleotide sequence ID" value="NZ_FQWL01000006.1"/>
</dbReference>
<evidence type="ECO:0000313" key="11">
    <source>
        <dbReference type="Proteomes" id="UP000184532"/>
    </source>
</evidence>
<evidence type="ECO:0000313" key="10">
    <source>
        <dbReference type="EMBL" id="SHG95422.1"/>
    </source>
</evidence>
<proteinExistence type="inferred from homology"/>
<dbReference type="InterPro" id="IPR011990">
    <property type="entry name" value="TPR-like_helical_dom_sf"/>
</dbReference>
<comment type="subcellular location">
    <subcellularLocation>
        <location evidence="1">Cytoplasm</location>
    </subcellularLocation>
</comment>
<dbReference type="AlphaFoldDB" id="A0A1M5P0X3"/>
<feature type="chain" id="PRO_5013291059" evidence="8">
    <location>
        <begin position="22"/>
        <end position="625"/>
    </location>
</feature>
<evidence type="ECO:0000256" key="3">
    <source>
        <dbReference type="ARBA" id="ARBA00022737"/>
    </source>
</evidence>
<feature type="signal peptide" evidence="8">
    <location>
        <begin position="1"/>
        <end position="21"/>
    </location>
</feature>
<protein>
    <submittedName>
        <fullName evidence="10">Tetratricopeptide repeat-containing protein</fullName>
    </submittedName>
</protein>
<dbReference type="SMART" id="SM00421">
    <property type="entry name" value="HTH_LUXR"/>
    <property type="match status" value="1"/>
</dbReference>
<evidence type="ECO:0000256" key="4">
    <source>
        <dbReference type="ARBA" id="ARBA00022803"/>
    </source>
</evidence>
<dbReference type="PROSITE" id="PS50005">
    <property type="entry name" value="TPR"/>
    <property type="match status" value="1"/>
</dbReference>
<dbReference type="Gene3D" id="1.10.10.10">
    <property type="entry name" value="Winged helix-like DNA-binding domain superfamily/Winged helix DNA-binding domain"/>
    <property type="match status" value="1"/>
</dbReference>
<evidence type="ECO:0000256" key="6">
    <source>
        <dbReference type="PROSITE-ProRule" id="PRU00339"/>
    </source>
</evidence>
<dbReference type="SMART" id="SM00028">
    <property type="entry name" value="TPR"/>
    <property type="match status" value="7"/>
</dbReference>
<dbReference type="InterPro" id="IPR036388">
    <property type="entry name" value="WH-like_DNA-bd_sf"/>
</dbReference>
<dbReference type="InterPro" id="IPR041617">
    <property type="entry name" value="TPR_MalT"/>
</dbReference>
<evidence type="ECO:0000256" key="1">
    <source>
        <dbReference type="ARBA" id="ARBA00004496"/>
    </source>
</evidence>
<evidence type="ECO:0000256" key="7">
    <source>
        <dbReference type="SAM" id="Coils"/>
    </source>
</evidence>